<organism evidence="3 4">
    <name type="scientific">Lupinus luteus</name>
    <name type="common">European yellow lupine</name>
    <dbReference type="NCBI Taxonomy" id="3873"/>
    <lineage>
        <taxon>Eukaryota</taxon>
        <taxon>Viridiplantae</taxon>
        <taxon>Streptophyta</taxon>
        <taxon>Embryophyta</taxon>
        <taxon>Tracheophyta</taxon>
        <taxon>Spermatophyta</taxon>
        <taxon>Magnoliopsida</taxon>
        <taxon>eudicotyledons</taxon>
        <taxon>Gunneridae</taxon>
        <taxon>Pentapetalae</taxon>
        <taxon>rosids</taxon>
        <taxon>fabids</taxon>
        <taxon>Fabales</taxon>
        <taxon>Fabaceae</taxon>
        <taxon>Papilionoideae</taxon>
        <taxon>50 kb inversion clade</taxon>
        <taxon>genistoids sensu lato</taxon>
        <taxon>core genistoids</taxon>
        <taxon>Genisteae</taxon>
        <taxon>Lupinus</taxon>
    </lineage>
</organism>
<dbReference type="InterPro" id="IPR013094">
    <property type="entry name" value="AB_hydrolase_3"/>
</dbReference>
<dbReference type="Gene3D" id="3.40.50.1820">
    <property type="entry name" value="alpha/beta hydrolase"/>
    <property type="match status" value="1"/>
</dbReference>
<dbReference type="SUPFAM" id="SSF53474">
    <property type="entry name" value="alpha/beta-Hydrolases"/>
    <property type="match status" value="1"/>
</dbReference>
<evidence type="ECO:0000313" key="3">
    <source>
        <dbReference type="EMBL" id="CAL0303010.1"/>
    </source>
</evidence>
<dbReference type="EMBL" id="CAXHTB010000003">
    <property type="protein sequence ID" value="CAL0303010.1"/>
    <property type="molecule type" value="Genomic_DNA"/>
</dbReference>
<reference evidence="3 4" key="1">
    <citation type="submission" date="2024-03" db="EMBL/GenBank/DDBJ databases">
        <authorList>
            <person name="Martinez-Hernandez J."/>
        </authorList>
    </citation>
    <scope>NUCLEOTIDE SEQUENCE [LARGE SCALE GENOMIC DNA]</scope>
</reference>
<evidence type="ECO:0000256" key="1">
    <source>
        <dbReference type="ARBA" id="ARBA00010515"/>
    </source>
</evidence>
<accession>A0AAV1W1A8</accession>
<dbReference type="Pfam" id="PF07859">
    <property type="entry name" value="Abhydrolase_3"/>
    <property type="match status" value="1"/>
</dbReference>
<dbReference type="InterPro" id="IPR050466">
    <property type="entry name" value="Carboxylest/Gibb_receptor"/>
</dbReference>
<dbReference type="GO" id="GO:0016787">
    <property type="term" value="F:hydrolase activity"/>
    <property type="evidence" value="ECO:0007669"/>
    <property type="project" value="InterPro"/>
</dbReference>
<name>A0AAV1W1A8_LUPLU</name>
<dbReference type="InterPro" id="IPR029058">
    <property type="entry name" value="AB_hydrolase_fold"/>
</dbReference>
<keyword evidence="4" id="KW-1185">Reference proteome</keyword>
<evidence type="ECO:0000259" key="2">
    <source>
        <dbReference type="Pfam" id="PF07859"/>
    </source>
</evidence>
<dbReference type="PANTHER" id="PTHR23024">
    <property type="entry name" value="ARYLACETAMIDE DEACETYLASE"/>
    <property type="match status" value="1"/>
</dbReference>
<feature type="domain" description="Alpha/beta hydrolase fold-3" evidence="2">
    <location>
        <begin position="88"/>
        <end position="307"/>
    </location>
</feature>
<dbReference type="AlphaFoldDB" id="A0AAV1W1A8"/>
<dbReference type="Proteomes" id="UP001497480">
    <property type="component" value="Unassembled WGS sequence"/>
</dbReference>
<gene>
    <name evidence="3" type="ORF">LLUT_LOCUS4070</name>
</gene>
<protein>
    <recommendedName>
        <fullName evidence="2">Alpha/beta hydrolase fold-3 domain-containing protein</fullName>
    </recommendedName>
</protein>
<proteinExistence type="inferred from homology"/>
<comment type="caution">
    <text evidence="3">The sequence shown here is derived from an EMBL/GenBank/DDBJ whole genome shotgun (WGS) entry which is preliminary data.</text>
</comment>
<evidence type="ECO:0000313" key="4">
    <source>
        <dbReference type="Proteomes" id="UP001497480"/>
    </source>
</evidence>
<comment type="similarity">
    <text evidence="1">Belongs to the 'GDXG' lipolytic enzyme family.</text>
</comment>
<sequence>MSNQTSSQSEANNIGNPYELFKLVYNPNNQTLTRMLEYPFTSPTSDLTLPISVLSKDVTINQINNTWARLFLPRRIALAPNHKKLPLIVFFHGSGFIIGSASNTMFHDLCVEIADTIEAVVASVEYRLAPEHRLPAAFDDAMETLSWVTKSQDEWLIRYVDYSNCYVMGNSAGATIAYQAGLNVAEEVDDFEPLKIRGLILRQPFFGGTKRSESELRLMNNKVMPLCVTDMMWDLALPIGANRDHEYCNLFVGNAPKKLYKIKELGIWVLVSGNGGDILVDYAKDLVHLMVENGVNVVSDFQEEGHHEVEYDDPLEAKRLIGLVKSLIFNIDA</sequence>
<dbReference type="PANTHER" id="PTHR23024:SF654">
    <property type="entry name" value="RECEPTOR GID1, PUTATIVE-RELATED"/>
    <property type="match status" value="1"/>
</dbReference>